<dbReference type="EC" id="2.6.1.9" evidence="6"/>
<keyword evidence="9" id="KW-1185">Reference proteome</keyword>
<protein>
    <recommendedName>
        <fullName evidence="6">Histidinol-phosphate aminotransferase</fullName>
        <ecNumber evidence="6">2.6.1.9</ecNumber>
    </recommendedName>
    <alternativeName>
        <fullName evidence="6">Imidazole acetol-phosphate transaminase</fullName>
    </alternativeName>
</protein>
<evidence type="ECO:0000256" key="3">
    <source>
        <dbReference type="ARBA" id="ARBA00022576"/>
    </source>
</evidence>
<gene>
    <name evidence="6 8" type="primary">hisC</name>
    <name evidence="8" type="ORF">GCM10025783_25970</name>
</gene>
<dbReference type="NCBIfam" id="NF002878">
    <property type="entry name" value="PRK03321.1"/>
    <property type="match status" value="1"/>
</dbReference>
<dbReference type="SUPFAM" id="SSF53383">
    <property type="entry name" value="PLP-dependent transferases"/>
    <property type="match status" value="1"/>
</dbReference>
<dbReference type="InterPro" id="IPR005861">
    <property type="entry name" value="HisP_aminotrans"/>
</dbReference>
<dbReference type="EMBL" id="BAABLP010000005">
    <property type="protein sequence ID" value="GAA4752118.1"/>
    <property type="molecule type" value="Genomic_DNA"/>
</dbReference>
<comment type="subunit">
    <text evidence="2 6">Homodimer.</text>
</comment>
<evidence type="ECO:0000313" key="9">
    <source>
        <dbReference type="Proteomes" id="UP001500121"/>
    </source>
</evidence>
<evidence type="ECO:0000313" key="8">
    <source>
        <dbReference type="EMBL" id="GAA4752118.1"/>
    </source>
</evidence>
<dbReference type="PROSITE" id="PS00599">
    <property type="entry name" value="AA_TRANSFER_CLASS_2"/>
    <property type="match status" value="1"/>
</dbReference>
<comment type="catalytic activity">
    <reaction evidence="6">
        <text>L-histidinol phosphate + 2-oxoglutarate = 3-(imidazol-4-yl)-2-oxopropyl phosphate + L-glutamate</text>
        <dbReference type="Rhea" id="RHEA:23744"/>
        <dbReference type="ChEBI" id="CHEBI:16810"/>
        <dbReference type="ChEBI" id="CHEBI:29985"/>
        <dbReference type="ChEBI" id="CHEBI:57766"/>
        <dbReference type="ChEBI" id="CHEBI:57980"/>
        <dbReference type="EC" id="2.6.1.9"/>
    </reaction>
</comment>
<feature type="domain" description="Aminotransferase class I/classII large" evidence="7">
    <location>
        <begin position="43"/>
        <end position="360"/>
    </location>
</feature>
<dbReference type="InterPro" id="IPR001917">
    <property type="entry name" value="Aminotrans_II_pyridoxalP_BS"/>
</dbReference>
<evidence type="ECO:0000256" key="4">
    <source>
        <dbReference type="ARBA" id="ARBA00022679"/>
    </source>
</evidence>
<comment type="similarity">
    <text evidence="6">Belongs to the class-II pyridoxal-phosphate-dependent aminotransferase family. Histidinol-phosphate aminotransferase subfamily.</text>
</comment>
<dbReference type="InterPro" id="IPR015421">
    <property type="entry name" value="PyrdxlP-dep_Trfase_major"/>
</dbReference>
<dbReference type="HAMAP" id="MF_01023">
    <property type="entry name" value="HisC_aminotrans_2"/>
    <property type="match status" value="1"/>
</dbReference>
<feature type="modified residue" description="N6-(pyridoxal phosphate)lysine" evidence="6">
    <location>
        <position position="232"/>
    </location>
</feature>
<proteinExistence type="inferred from homology"/>
<dbReference type="InterPro" id="IPR015422">
    <property type="entry name" value="PyrdxlP-dep_Trfase_small"/>
</dbReference>
<dbReference type="Gene3D" id="3.90.1150.10">
    <property type="entry name" value="Aspartate Aminotransferase, domain 1"/>
    <property type="match status" value="1"/>
</dbReference>
<comment type="pathway">
    <text evidence="6">Amino-acid biosynthesis; L-histidine biosynthesis; L-histidine from 5-phospho-alpha-D-ribose 1-diphosphate: step 7/9.</text>
</comment>
<name>A0ABP8ZBP8_9MICO</name>
<dbReference type="InterPro" id="IPR050106">
    <property type="entry name" value="HistidinolP_aminotransfase"/>
</dbReference>
<dbReference type="InterPro" id="IPR004839">
    <property type="entry name" value="Aminotransferase_I/II_large"/>
</dbReference>
<dbReference type="Pfam" id="PF00155">
    <property type="entry name" value="Aminotran_1_2"/>
    <property type="match status" value="1"/>
</dbReference>
<evidence type="ECO:0000256" key="5">
    <source>
        <dbReference type="ARBA" id="ARBA00022898"/>
    </source>
</evidence>
<keyword evidence="6" id="KW-0368">Histidine biosynthesis</keyword>
<dbReference type="InterPro" id="IPR024892">
    <property type="entry name" value="ArAT"/>
</dbReference>
<sequence>MRGRSGGAANTLEGMADSPVRMRPEIAALPAYKQGRQAVADGYKLSSNENPFGPLVEIVEAVARAEVNRYPDATGPALRAKLGGRFGVTAQQVHLGAGSVALLSQFLLAVCEPGSEVVYAWRSFEAYPGLVTVAGGTSVQVPLTAEARHDLDAMAAAVTDRTRAVIVCSPNNPTGPSVGAAEFERFMSRVPSDVLVLLDEAYVEFVRDADAVDGSRLIGRWPNLVMLRTFSKAWGLAGLRLGYAIGPEHILDAARAVAVPLSVTGQAQLAGLVALDHEDLLLARVADIVETRTRLVDGLRDLGFAVPDAQGNFVWLPLGERTAAADDVFHDHGVVVRAFPGDGLRISIGERESVEHVLKAAAAL</sequence>
<evidence type="ECO:0000256" key="1">
    <source>
        <dbReference type="ARBA" id="ARBA00001933"/>
    </source>
</evidence>
<dbReference type="Gene3D" id="3.40.640.10">
    <property type="entry name" value="Type I PLP-dependent aspartate aminotransferase-like (Major domain)"/>
    <property type="match status" value="1"/>
</dbReference>
<evidence type="ECO:0000259" key="7">
    <source>
        <dbReference type="Pfam" id="PF00155"/>
    </source>
</evidence>
<accession>A0ABP8ZBP8</accession>
<dbReference type="CDD" id="cd00609">
    <property type="entry name" value="AAT_like"/>
    <property type="match status" value="1"/>
</dbReference>
<dbReference type="InterPro" id="IPR015424">
    <property type="entry name" value="PyrdxlP-dep_Trfase"/>
</dbReference>
<organism evidence="8 9">
    <name type="scientific">Amnibacterium soli</name>
    <dbReference type="NCBI Taxonomy" id="1282736"/>
    <lineage>
        <taxon>Bacteria</taxon>
        <taxon>Bacillati</taxon>
        <taxon>Actinomycetota</taxon>
        <taxon>Actinomycetes</taxon>
        <taxon>Micrococcales</taxon>
        <taxon>Microbacteriaceae</taxon>
        <taxon>Amnibacterium</taxon>
    </lineage>
</organism>
<evidence type="ECO:0000256" key="2">
    <source>
        <dbReference type="ARBA" id="ARBA00011738"/>
    </source>
</evidence>
<dbReference type="PANTHER" id="PTHR43643">
    <property type="entry name" value="HISTIDINOL-PHOSPHATE AMINOTRANSFERASE 2"/>
    <property type="match status" value="1"/>
</dbReference>
<evidence type="ECO:0000256" key="6">
    <source>
        <dbReference type="HAMAP-Rule" id="MF_01023"/>
    </source>
</evidence>
<dbReference type="PANTHER" id="PTHR43643:SF3">
    <property type="entry name" value="HISTIDINOL-PHOSPHATE AMINOTRANSFERASE"/>
    <property type="match status" value="1"/>
</dbReference>
<keyword evidence="3 6" id="KW-0032">Aminotransferase</keyword>
<reference evidence="9" key="1">
    <citation type="journal article" date="2019" name="Int. J. Syst. Evol. Microbiol.">
        <title>The Global Catalogue of Microorganisms (GCM) 10K type strain sequencing project: providing services to taxonomists for standard genome sequencing and annotation.</title>
        <authorList>
            <consortium name="The Broad Institute Genomics Platform"/>
            <consortium name="The Broad Institute Genome Sequencing Center for Infectious Disease"/>
            <person name="Wu L."/>
            <person name="Ma J."/>
        </authorList>
    </citation>
    <scope>NUCLEOTIDE SEQUENCE [LARGE SCALE GENOMIC DNA]</scope>
    <source>
        <strain evidence="9">JCM 19015</strain>
    </source>
</reference>
<dbReference type="Proteomes" id="UP001500121">
    <property type="component" value="Unassembled WGS sequence"/>
</dbReference>
<comment type="cofactor">
    <cofactor evidence="1 6">
        <name>pyridoxal 5'-phosphate</name>
        <dbReference type="ChEBI" id="CHEBI:597326"/>
    </cofactor>
</comment>
<keyword evidence="6" id="KW-0028">Amino-acid biosynthesis</keyword>
<comment type="caution">
    <text evidence="8">The sequence shown here is derived from an EMBL/GenBank/DDBJ whole genome shotgun (WGS) entry which is preliminary data.</text>
</comment>
<keyword evidence="5 6" id="KW-0663">Pyridoxal phosphate</keyword>
<keyword evidence="4 6" id="KW-0808">Transferase</keyword>